<dbReference type="AlphaFoldDB" id="A0A4V0P1R2"/>
<gene>
    <name evidence="1" type="ORF">NAS2_1221</name>
</gene>
<name>A0A4V0P1R2_9ARCH</name>
<dbReference type="KEGG" id="ccai:NAS2_1221"/>
<protein>
    <recommendedName>
        <fullName evidence="3">HhH-GPD domain-containing protein</fullName>
    </recommendedName>
</protein>
<dbReference type="Gene3D" id="1.10.340.30">
    <property type="entry name" value="Hypothetical protein, domain 2"/>
    <property type="match status" value="1"/>
</dbReference>
<sequence length="292" mass="31986">MRRGLEPVAMKPTPPYRVTPHLERYCLSGEPMPCIYDHESRRWRALVRFGDSERPMVIVVRSEGQNPALQLLVEDDLDRGLREKAQSIARWIFAIDVDYMSFMSKTAATPLHSLAWRGFGLRPARAPGVYEALLMSLAWGQEKSARALAELVRRTASSTSIRGERFYGSPDPSAVTSLGIDGLKSLGFSQQKAEAVLEVAMAQGSGSLPSLEDAAENPRRAAKSFAELRGVGRSAAELAASLISRRPWGGVSAEAVARAVKDRLGVSYEAKDLEAQVGDYIGLVYYLLESSV</sequence>
<dbReference type="GO" id="GO:0006281">
    <property type="term" value="P:DNA repair"/>
    <property type="evidence" value="ECO:0007669"/>
    <property type="project" value="InterPro"/>
</dbReference>
<dbReference type="InterPro" id="IPR011257">
    <property type="entry name" value="DNA_glycosylase"/>
</dbReference>
<dbReference type="GO" id="GO:0003824">
    <property type="term" value="F:catalytic activity"/>
    <property type="evidence" value="ECO:0007669"/>
    <property type="project" value="InterPro"/>
</dbReference>
<dbReference type="GeneID" id="55585033"/>
<evidence type="ECO:0000313" key="2">
    <source>
        <dbReference type="Proteomes" id="UP000509448"/>
    </source>
</evidence>
<dbReference type="SUPFAM" id="SSF48150">
    <property type="entry name" value="DNA-glycosylase"/>
    <property type="match status" value="1"/>
</dbReference>
<keyword evidence="2" id="KW-1185">Reference proteome</keyword>
<dbReference type="Proteomes" id="UP000509448">
    <property type="component" value="Chromosome"/>
</dbReference>
<accession>A0A4V0P1R2</accession>
<reference evidence="1 2" key="1">
    <citation type="journal article" date="2019" name="ISME J.">
        <title>Isolation and characterization of a thermophilic sulfur- and iron-reducing thaumarchaeote from a terrestrial acidic hot spring.</title>
        <authorList>
            <person name="Kato S."/>
            <person name="Itoh T."/>
            <person name="Yuki M."/>
            <person name="Nagamori M."/>
            <person name="Ohnishi M."/>
            <person name="Uematsu K."/>
            <person name="Suzuki K."/>
            <person name="Takashina T."/>
            <person name="Ohkuma M."/>
        </authorList>
    </citation>
    <scope>NUCLEOTIDE SEQUENCE [LARGE SCALE GENOMIC DNA]</scope>
    <source>
        <strain evidence="1 2">NAS-02</strain>
    </source>
</reference>
<dbReference type="RefSeq" id="WP_174448823.1">
    <property type="nucleotide sequence ID" value="NZ_AP018732.1"/>
</dbReference>
<dbReference type="EMBL" id="AP018732">
    <property type="protein sequence ID" value="BBE42610.1"/>
    <property type="molecule type" value="Genomic_DNA"/>
</dbReference>
<evidence type="ECO:0000313" key="1">
    <source>
        <dbReference type="EMBL" id="BBE42610.1"/>
    </source>
</evidence>
<evidence type="ECO:0008006" key="3">
    <source>
        <dbReference type="Google" id="ProtNLM"/>
    </source>
</evidence>
<organism evidence="1 2">
    <name type="scientific">Conexivisphaera calida</name>
    <dbReference type="NCBI Taxonomy" id="1874277"/>
    <lineage>
        <taxon>Archaea</taxon>
        <taxon>Nitrososphaerota</taxon>
        <taxon>Conexivisphaeria</taxon>
        <taxon>Conexivisphaerales</taxon>
        <taxon>Conexivisphaeraceae</taxon>
        <taxon>Conexivisphaera</taxon>
    </lineage>
</organism>
<proteinExistence type="predicted"/>